<evidence type="ECO:0000259" key="3">
    <source>
        <dbReference type="Pfam" id="PF07687"/>
    </source>
</evidence>
<dbReference type="SUPFAM" id="SSF53187">
    <property type="entry name" value="Zn-dependent exopeptidases"/>
    <property type="match status" value="1"/>
</dbReference>
<feature type="domain" description="Peptidase M20 dimerisation" evidence="3">
    <location>
        <begin position="212"/>
        <end position="316"/>
    </location>
</feature>
<dbReference type="CDD" id="cd03884">
    <property type="entry name" value="M20_bAS"/>
    <property type="match status" value="1"/>
</dbReference>
<protein>
    <submittedName>
        <fullName evidence="4">M20 family metallo-hydrolase</fullName>
    </submittedName>
</protein>
<proteinExistence type="inferred from homology"/>
<dbReference type="InterPro" id="IPR010158">
    <property type="entry name" value="Amidase_Cbmase"/>
</dbReference>
<dbReference type="PANTHER" id="PTHR32494">
    <property type="entry name" value="ALLANTOATE DEIMINASE-RELATED"/>
    <property type="match status" value="1"/>
</dbReference>
<dbReference type="InterPro" id="IPR002933">
    <property type="entry name" value="Peptidase_M20"/>
</dbReference>
<accession>A0ABW8TCX0</accession>
<keyword evidence="5" id="KW-1185">Reference proteome</keyword>
<sequence>MDRVRPNIGRLKSDIERISTFIDKSKLGHTRRSFTEEYKEARVWLREKMEESGLETSIDAAANIIGRLSGSDNSLKPIIIGSHTDTVENGGMYDGTIGVLGGIEVVRILKENGVNLRHPLEIVDFTSEEPSEFGLSTIGSKGMIGELTKEMLQRRDNCGRVLSDAIHDLGGNSRSIKKLARKKGDAVLYLELHNELGPVLDNKECPLGVVTGIVGIHRYKVIVNGEANHAGTTPMNMRCDALVFTSKLVLKLQSLCKDKNRDDVVGTVGKLNVEPNASNVIPGKCEFEFEVRSLQNDIIDEIVSQFIDEAQALSKERNIKVKFDNISKSSSVIIDEGIKKVLKDSCEEVAKTMYLPSGAGHDANHINEIAPVGMIFVPSKDGKSHCPEEYTSYEEIEIGVHALIKALLAFDKILK</sequence>
<dbReference type="Pfam" id="PF01546">
    <property type="entry name" value="Peptidase_M20"/>
    <property type="match status" value="1"/>
</dbReference>
<evidence type="ECO:0000313" key="5">
    <source>
        <dbReference type="Proteomes" id="UP001623592"/>
    </source>
</evidence>
<dbReference type="EMBL" id="JBJIAA010000005">
    <property type="protein sequence ID" value="MFL0250270.1"/>
    <property type="molecule type" value="Genomic_DNA"/>
</dbReference>
<dbReference type="PIRSF" id="PIRSF001235">
    <property type="entry name" value="Amidase_carbamoylase"/>
    <property type="match status" value="1"/>
</dbReference>
<dbReference type="Gene3D" id="3.40.630.10">
    <property type="entry name" value="Zn peptidases"/>
    <property type="match status" value="1"/>
</dbReference>
<evidence type="ECO:0000256" key="2">
    <source>
        <dbReference type="ARBA" id="ARBA00022801"/>
    </source>
</evidence>
<dbReference type="SUPFAM" id="SSF55031">
    <property type="entry name" value="Bacterial exopeptidase dimerisation domain"/>
    <property type="match status" value="1"/>
</dbReference>
<organism evidence="4 5">
    <name type="scientific">Clostridium neuense</name>
    <dbReference type="NCBI Taxonomy" id="1728934"/>
    <lineage>
        <taxon>Bacteria</taxon>
        <taxon>Bacillati</taxon>
        <taxon>Bacillota</taxon>
        <taxon>Clostridia</taxon>
        <taxon>Eubacteriales</taxon>
        <taxon>Clostridiaceae</taxon>
        <taxon>Clostridium</taxon>
    </lineage>
</organism>
<evidence type="ECO:0000313" key="4">
    <source>
        <dbReference type="EMBL" id="MFL0250270.1"/>
    </source>
</evidence>
<dbReference type="NCBIfam" id="NF006771">
    <property type="entry name" value="PRK09290.1-5"/>
    <property type="match status" value="1"/>
</dbReference>
<reference evidence="4 5" key="1">
    <citation type="submission" date="2024-11" db="EMBL/GenBank/DDBJ databases">
        <authorList>
            <person name="Heng Y.C."/>
            <person name="Lim A.C.H."/>
            <person name="Lee J.K.Y."/>
            <person name="Kittelmann S."/>
        </authorList>
    </citation>
    <scope>NUCLEOTIDE SEQUENCE [LARGE SCALE GENOMIC DNA]</scope>
    <source>
        <strain evidence="4 5">WILCCON 0114</strain>
    </source>
</reference>
<evidence type="ECO:0000256" key="1">
    <source>
        <dbReference type="ARBA" id="ARBA00006153"/>
    </source>
</evidence>
<comment type="caution">
    <text evidence="4">The sequence shown here is derived from an EMBL/GenBank/DDBJ whole genome shotgun (WGS) entry which is preliminary data.</text>
</comment>
<dbReference type="Gene3D" id="3.30.70.360">
    <property type="match status" value="1"/>
</dbReference>
<dbReference type="NCBIfam" id="TIGR01879">
    <property type="entry name" value="hydantase"/>
    <property type="match status" value="1"/>
</dbReference>
<dbReference type="InterPro" id="IPR036264">
    <property type="entry name" value="Bact_exopeptidase_dim_dom"/>
</dbReference>
<name>A0ABW8TCX0_9CLOT</name>
<dbReference type="InterPro" id="IPR011650">
    <property type="entry name" value="Peptidase_M20_dimer"/>
</dbReference>
<keyword evidence="2" id="KW-0378">Hydrolase</keyword>
<dbReference type="Proteomes" id="UP001623592">
    <property type="component" value="Unassembled WGS sequence"/>
</dbReference>
<comment type="similarity">
    <text evidence="1">Belongs to the peptidase M20 family.</text>
</comment>
<gene>
    <name evidence="4" type="ORF">ACJDT4_07520</name>
</gene>
<dbReference type="Pfam" id="PF07687">
    <property type="entry name" value="M20_dimer"/>
    <property type="match status" value="1"/>
</dbReference>
<dbReference type="RefSeq" id="WP_406786934.1">
    <property type="nucleotide sequence ID" value="NZ_JBJIAA010000005.1"/>
</dbReference>
<dbReference type="PANTHER" id="PTHR32494:SF5">
    <property type="entry name" value="ALLANTOATE AMIDOHYDROLASE"/>
    <property type="match status" value="1"/>
</dbReference>